<keyword evidence="5" id="KW-0378">Hydrolase</keyword>
<sequence length="411" mass="44489">MLCPRNSIALSEFQSGYLAAAAALPVFESLLCPGGRFESAVTMGSSFRMKLTLSFTVMVTVISAGVANVTAQSPTVPVASFIFGDSLVDAGNNNYIGSLARANYRGNGIDFPGGKATGRFCNGRHVPDIIGQTFNLPFAPPYLDPATKGNAILKGVNYASGGAGILDDTGFTFIEVLPMDKQLTYFENTKQQLISMLGQPATDELLANSLFSVTMGSNDYLNNYFIPFSPRASLKPQVYQDIVINKFRVQLQRLYDLGARRIVIPSVGPIGCIPYQLAVKFRKNGQCDPENSIIRDFNTAVKGLVQELNAKSGQPNFILVNAYDKVSDMIARKGDYGFSTASTACCGTVGPYNALLPCNILSTVCADRRVSLFWDAYHPSDAANVFLAQQFVDGSDGYPMNIRQLVSHQFT</sequence>
<organism evidence="7 8">
    <name type="scientific">Riccia fluitans</name>
    <dbReference type="NCBI Taxonomy" id="41844"/>
    <lineage>
        <taxon>Eukaryota</taxon>
        <taxon>Viridiplantae</taxon>
        <taxon>Streptophyta</taxon>
        <taxon>Embryophyta</taxon>
        <taxon>Marchantiophyta</taxon>
        <taxon>Marchantiopsida</taxon>
        <taxon>Marchantiidae</taxon>
        <taxon>Marchantiales</taxon>
        <taxon>Ricciaceae</taxon>
        <taxon>Riccia</taxon>
    </lineage>
</organism>
<dbReference type="SUPFAM" id="SSF52266">
    <property type="entry name" value="SGNH hydrolase"/>
    <property type="match status" value="1"/>
</dbReference>
<comment type="similarity">
    <text evidence="2">Belongs to the 'GDSL' lipolytic enzyme family.</text>
</comment>
<keyword evidence="3" id="KW-0964">Secreted</keyword>
<dbReference type="GO" id="GO:0005576">
    <property type="term" value="C:extracellular region"/>
    <property type="evidence" value="ECO:0007669"/>
    <property type="project" value="UniProtKB-SubCell"/>
</dbReference>
<keyword evidence="8" id="KW-1185">Reference proteome</keyword>
<keyword evidence="6" id="KW-0442">Lipid degradation</keyword>
<keyword evidence="4" id="KW-0732">Signal</keyword>
<dbReference type="Pfam" id="PF00657">
    <property type="entry name" value="Lipase_GDSL"/>
    <property type="match status" value="1"/>
</dbReference>
<dbReference type="GO" id="GO:0016787">
    <property type="term" value="F:hydrolase activity"/>
    <property type="evidence" value="ECO:0007669"/>
    <property type="project" value="UniProtKB-KW"/>
</dbReference>
<dbReference type="InterPro" id="IPR051238">
    <property type="entry name" value="GDSL_esterase/lipase"/>
</dbReference>
<dbReference type="Gene3D" id="3.40.50.1110">
    <property type="entry name" value="SGNH hydrolase"/>
    <property type="match status" value="1"/>
</dbReference>
<dbReference type="CDD" id="cd01837">
    <property type="entry name" value="SGNH_plant_lipase_like"/>
    <property type="match status" value="1"/>
</dbReference>
<evidence type="ECO:0000256" key="6">
    <source>
        <dbReference type="ARBA" id="ARBA00022963"/>
    </source>
</evidence>
<accession>A0ABD1XH24</accession>
<evidence type="ECO:0008006" key="9">
    <source>
        <dbReference type="Google" id="ProtNLM"/>
    </source>
</evidence>
<name>A0ABD1XH24_9MARC</name>
<evidence type="ECO:0000256" key="2">
    <source>
        <dbReference type="ARBA" id="ARBA00008668"/>
    </source>
</evidence>
<proteinExistence type="inferred from homology"/>
<dbReference type="InterPro" id="IPR001087">
    <property type="entry name" value="GDSL"/>
</dbReference>
<dbReference type="InterPro" id="IPR036514">
    <property type="entry name" value="SGNH_hydro_sf"/>
</dbReference>
<keyword evidence="6" id="KW-0443">Lipid metabolism</keyword>
<dbReference type="PANTHER" id="PTHR45650">
    <property type="entry name" value="GDSL-LIKE LIPASE/ACYLHYDROLASE-RELATED"/>
    <property type="match status" value="1"/>
</dbReference>
<dbReference type="GO" id="GO:0016042">
    <property type="term" value="P:lipid catabolic process"/>
    <property type="evidence" value="ECO:0007669"/>
    <property type="project" value="UniProtKB-KW"/>
</dbReference>
<comment type="caution">
    <text evidence="7">The sequence shown here is derived from an EMBL/GenBank/DDBJ whole genome shotgun (WGS) entry which is preliminary data.</text>
</comment>
<comment type="subcellular location">
    <subcellularLocation>
        <location evidence="1">Secreted</location>
    </subcellularLocation>
</comment>
<dbReference type="PANTHER" id="PTHR45650:SF4">
    <property type="entry name" value="GDSL-LIKE LIPASE_ACYLHYDROLASE FAMILY PROTEIN, EXPRESSED"/>
    <property type="match status" value="1"/>
</dbReference>
<gene>
    <name evidence="7" type="ORF">R1flu_026843</name>
</gene>
<dbReference type="AlphaFoldDB" id="A0ABD1XH24"/>
<evidence type="ECO:0000256" key="3">
    <source>
        <dbReference type="ARBA" id="ARBA00022525"/>
    </source>
</evidence>
<evidence type="ECO:0000313" key="7">
    <source>
        <dbReference type="EMBL" id="KAL2608270.1"/>
    </source>
</evidence>
<dbReference type="Proteomes" id="UP001605036">
    <property type="component" value="Unassembled WGS sequence"/>
</dbReference>
<evidence type="ECO:0000256" key="4">
    <source>
        <dbReference type="ARBA" id="ARBA00022729"/>
    </source>
</evidence>
<evidence type="ECO:0000256" key="5">
    <source>
        <dbReference type="ARBA" id="ARBA00022801"/>
    </source>
</evidence>
<evidence type="ECO:0000313" key="8">
    <source>
        <dbReference type="Proteomes" id="UP001605036"/>
    </source>
</evidence>
<protein>
    <recommendedName>
        <fullName evidence="9">GDSL esterase/lipase</fullName>
    </recommendedName>
</protein>
<dbReference type="InterPro" id="IPR035669">
    <property type="entry name" value="SGNH_plant_lipase-like"/>
</dbReference>
<dbReference type="EMBL" id="JBHFFA010000008">
    <property type="protein sequence ID" value="KAL2608270.1"/>
    <property type="molecule type" value="Genomic_DNA"/>
</dbReference>
<reference evidence="7 8" key="1">
    <citation type="submission" date="2024-09" db="EMBL/GenBank/DDBJ databases">
        <title>Chromosome-scale assembly of Riccia fluitans.</title>
        <authorList>
            <person name="Paukszto L."/>
            <person name="Sawicki J."/>
            <person name="Karawczyk K."/>
            <person name="Piernik-Szablinska J."/>
            <person name="Szczecinska M."/>
            <person name="Mazdziarz M."/>
        </authorList>
    </citation>
    <scope>NUCLEOTIDE SEQUENCE [LARGE SCALE GENOMIC DNA]</scope>
    <source>
        <strain evidence="7">Rf_01</strain>
        <tissue evidence="7">Aerial parts of the thallus</tissue>
    </source>
</reference>
<evidence type="ECO:0000256" key="1">
    <source>
        <dbReference type="ARBA" id="ARBA00004613"/>
    </source>
</evidence>